<evidence type="ECO:0000313" key="3">
    <source>
        <dbReference type="Proteomes" id="UP000006512"/>
    </source>
</evidence>
<sequence length="120" mass="13267">MEYDIMTKTPVEAAAPVNDTAHYSLHLYVTGGTVRSIRAIANIRKICEVYLKGRYDLDVVDISQDPMRAQSEQIIAAPTLIKTLPLPLRRFIGDMSQTDRILVGLNLYPGGAALLPRGEL</sequence>
<dbReference type="HOGENOM" id="CLU_144073_1_1_5"/>
<dbReference type="PANTHER" id="PTHR41709">
    <property type="entry name" value="KAIB-LIKE PROTEIN 1"/>
    <property type="match status" value="1"/>
</dbReference>
<dbReference type="InterPro" id="IPR039022">
    <property type="entry name" value="KaiB-like"/>
</dbReference>
<dbReference type="Proteomes" id="UP000006512">
    <property type="component" value="Unassembled WGS sequence"/>
</dbReference>
<name>F4QQI6_9CAUL</name>
<dbReference type="eggNOG" id="COG4251">
    <property type="taxonomic scope" value="Bacteria"/>
</dbReference>
<dbReference type="InterPro" id="IPR011649">
    <property type="entry name" value="KaiB_domain"/>
</dbReference>
<reference evidence="3" key="1">
    <citation type="submission" date="2011-03" db="EMBL/GenBank/DDBJ databases">
        <title>Draft genome sequence of Brevundimonas diminuta.</title>
        <authorList>
            <person name="Brown P.J.B."/>
            <person name="Buechlein A."/>
            <person name="Hemmerich C."/>
            <person name="Brun Y.V."/>
        </authorList>
    </citation>
    <scope>NUCLEOTIDE SEQUENCE [LARGE SCALE GENOMIC DNA]</scope>
    <source>
        <strain evidence="3">C19</strain>
    </source>
</reference>
<keyword evidence="3" id="KW-1185">Reference proteome</keyword>
<dbReference type="STRING" id="715226.ABI_34950"/>
<dbReference type="AlphaFoldDB" id="F4QQI6"/>
<feature type="domain" description="KaiB" evidence="1">
    <location>
        <begin position="26"/>
        <end position="107"/>
    </location>
</feature>
<proteinExistence type="predicted"/>
<evidence type="ECO:0000313" key="2">
    <source>
        <dbReference type="EMBL" id="EGF90473.1"/>
    </source>
</evidence>
<dbReference type="Gene3D" id="3.40.30.10">
    <property type="entry name" value="Glutaredoxin"/>
    <property type="match status" value="1"/>
</dbReference>
<dbReference type="GO" id="GO:0048511">
    <property type="term" value="P:rhythmic process"/>
    <property type="evidence" value="ECO:0007669"/>
    <property type="project" value="InterPro"/>
</dbReference>
<gene>
    <name evidence="2" type="ORF">ABI_34950</name>
</gene>
<dbReference type="InterPro" id="IPR036249">
    <property type="entry name" value="Thioredoxin-like_sf"/>
</dbReference>
<evidence type="ECO:0000259" key="1">
    <source>
        <dbReference type="SMART" id="SM01248"/>
    </source>
</evidence>
<dbReference type="Pfam" id="PF07689">
    <property type="entry name" value="KaiB"/>
    <property type="match status" value="1"/>
</dbReference>
<dbReference type="PANTHER" id="PTHR41709:SF2">
    <property type="entry name" value="CIRCADIAN CLOCK PROTEIN KAIB2"/>
    <property type="match status" value="1"/>
</dbReference>
<dbReference type="SUPFAM" id="SSF52833">
    <property type="entry name" value="Thioredoxin-like"/>
    <property type="match status" value="1"/>
</dbReference>
<dbReference type="EMBL" id="GL883079">
    <property type="protein sequence ID" value="EGF90473.1"/>
    <property type="molecule type" value="Genomic_DNA"/>
</dbReference>
<protein>
    <submittedName>
        <fullName evidence="2">KaiB domain protein</fullName>
    </submittedName>
</protein>
<dbReference type="OrthoDB" id="5458519at2"/>
<dbReference type="CDD" id="cd02978">
    <property type="entry name" value="KaiB_like"/>
    <property type="match status" value="1"/>
</dbReference>
<dbReference type="SMART" id="SM01248">
    <property type="entry name" value="KaiB"/>
    <property type="match status" value="1"/>
</dbReference>
<organism evidence="2 3">
    <name type="scientific">Asticcacaulis biprosthecium C19</name>
    <dbReference type="NCBI Taxonomy" id="715226"/>
    <lineage>
        <taxon>Bacteria</taxon>
        <taxon>Pseudomonadati</taxon>
        <taxon>Pseudomonadota</taxon>
        <taxon>Alphaproteobacteria</taxon>
        <taxon>Caulobacterales</taxon>
        <taxon>Caulobacteraceae</taxon>
        <taxon>Asticcacaulis</taxon>
    </lineage>
</organism>
<accession>F4QQI6</accession>